<dbReference type="CDD" id="cd01428">
    <property type="entry name" value="ADK"/>
    <property type="match status" value="1"/>
</dbReference>
<accession>A0AA35SPP1</accession>
<reference evidence="5" key="1">
    <citation type="submission" date="2023-03" db="EMBL/GenBank/DDBJ databases">
        <authorList>
            <person name="Steffen K."/>
            <person name="Cardenas P."/>
        </authorList>
    </citation>
    <scope>NUCLEOTIDE SEQUENCE</scope>
</reference>
<dbReference type="Pfam" id="PF00406">
    <property type="entry name" value="ADK"/>
    <property type="match status" value="1"/>
</dbReference>
<keyword evidence="1 4" id="KW-0808">Transferase</keyword>
<dbReference type="CDD" id="cd22978">
    <property type="entry name" value="DD_AK5"/>
    <property type="match status" value="1"/>
</dbReference>
<dbReference type="PROSITE" id="PS00113">
    <property type="entry name" value="ADENYLATE_KINASE"/>
    <property type="match status" value="1"/>
</dbReference>
<keyword evidence="2" id="KW-0547">Nucleotide-binding</keyword>
<dbReference type="PRINTS" id="PR00094">
    <property type="entry name" value="ADENYLTKNASE"/>
</dbReference>
<comment type="caution">
    <text evidence="5">The sequence shown here is derived from an EMBL/GenBank/DDBJ whole genome shotgun (WGS) entry which is preliminary data.</text>
</comment>
<dbReference type="GO" id="GO:0005524">
    <property type="term" value="F:ATP binding"/>
    <property type="evidence" value="ECO:0007669"/>
    <property type="project" value="InterPro"/>
</dbReference>
<gene>
    <name evidence="5" type="ORF">GBAR_LOCUS19141</name>
</gene>
<dbReference type="GO" id="GO:0019205">
    <property type="term" value="F:nucleobase-containing compound kinase activity"/>
    <property type="evidence" value="ECO:0007669"/>
    <property type="project" value="InterPro"/>
</dbReference>
<sequence length="233" mass="25757">MTANTGSELARDYLARQNIPQLFESLIAGLAYHRPDDPISFLQRCLEEAKTRGPGCGKGTQCEKLAKEFGLVHLSSGDLLREEVARGSLRGREIQEIMTEGKLVPPEVTVRLLKSAINSVGDANGFLIDGFPRELAQAHMFEQQVGECAAVVVFECGEEVLVERLRKRGETSGRVDNNDDTIRKRLTTFSASTLPVVQHYQSLGRTRMVDASGTVDKVSSEDKIIFRQLLADH</sequence>
<dbReference type="AlphaFoldDB" id="A0AA35SPP1"/>
<dbReference type="PANTHER" id="PTHR23359">
    <property type="entry name" value="NUCLEOTIDE KINASE"/>
    <property type="match status" value="1"/>
</dbReference>
<evidence type="ECO:0000256" key="2">
    <source>
        <dbReference type="ARBA" id="ARBA00022741"/>
    </source>
</evidence>
<protein>
    <submittedName>
        <fullName evidence="5">Adenylate kinase isoenzyme 1</fullName>
    </submittedName>
</protein>
<dbReference type="Gene3D" id="3.40.50.300">
    <property type="entry name" value="P-loop containing nucleotide triphosphate hydrolases"/>
    <property type="match status" value="1"/>
</dbReference>
<keyword evidence="3 4" id="KW-0418">Kinase</keyword>
<keyword evidence="6" id="KW-1185">Reference proteome</keyword>
<evidence type="ECO:0000313" key="6">
    <source>
        <dbReference type="Proteomes" id="UP001174909"/>
    </source>
</evidence>
<name>A0AA35SPP1_GEOBA</name>
<evidence type="ECO:0000313" key="5">
    <source>
        <dbReference type="EMBL" id="CAI8033950.1"/>
    </source>
</evidence>
<comment type="similarity">
    <text evidence="4">Belongs to the adenylate kinase family.</text>
</comment>
<dbReference type="InterPro" id="IPR027417">
    <property type="entry name" value="P-loop_NTPase"/>
</dbReference>
<proteinExistence type="inferred from homology"/>
<dbReference type="SUPFAM" id="SSF47391">
    <property type="entry name" value="Dimerization-anchoring domain of cAMP-dependent PK regulatory subunit"/>
    <property type="match status" value="1"/>
</dbReference>
<organism evidence="5 6">
    <name type="scientific">Geodia barretti</name>
    <name type="common">Barrett's horny sponge</name>
    <dbReference type="NCBI Taxonomy" id="519541"/>
    <lineage>
        <taxon>Eukaryota</taxon>
        <taxon>Metazoa</taxon>
        <taxon>Porifera</taxon>
        <taxon>Demospongiae</taxon>
        <taxon>Heteroscleromorpha</taxon>
        <taxon>Tetractinellida</taxon>
        <taxon>Astrophorina</taxon>
        <taxon>Geodiidae</taxon>
        <taxon>Geodia</taxon>
    </lineage>
</organism>
<dbReference type="Gene3D" id="1.20.890.10">
    <property type="entry name" value="cAMP-dependent protein kinase regulatory subunit, dimerization-anchoring domain"/>
    <property type="match status" value="1"/>
</dbReference>
<evidence type="ECO:0000256" key="3">
    <source>
        <dbReference type="ARBA" id="ARBA00022777"/>
    </source>
</evidence>
<evidence type="ECO:0000256" key="4">
    <source>
        <dbReference type="RuleBase" id="RU003330"/>
    </source>
</evidence>
<evidence type="ECO:0000256" key="1">
    <source>
        <dbReference type="ARBA" id="ARBA00022679"/>
    </source>
</evidence>
<dbReference type="EMBL" id="CASHTH010002707">
    <property type="protein sequence ID" value="CAI8033950.1"/>
    <property type="molecule type" value="Genomic_DNA"/>
</dbReference>
<dbReference type="GO" id="GO:0006139">
    <property type="term" value="P:nucleobase-containing compound metabolic process"/>
    <property type="evidence" value="ECO:0007669"/>
    <property type="project" value="InterPro"/>
</dbReference>
<dbReference type="Proteomes" id="UP001174909">
    <property type="component" value="Unassembled WGS sequence"/>
</dbReference>
<dbReference type="InterPro" id="IPR000850">
    <property type="entry name" value="Adenylat/UMP-CMP_kin"/>
</dbReference>
<dbReference type="SUPFAM" id="SSF52540">
    <property type="entry name" value="P-loop containing nucleoside triphosphate hydrolases"/>
    <property type="match status" value="1"/>
</dbReference>
<dbReference type="HAMAP" id="MF_00235">
    <property type="entry name" value="Adenylate_kinase_Adk"/>
    <property type="match status" value="1"/>
</dbReference>
<dbReference type="InterPro" id="IPR033690">
    <property type="entry name" value="Adenylat_kinase_CS"/>
</dbReference>